<keyword evidence="2" id="KW-1185">Reference proteome</keyword>
<dbReference type="Gramene" id="mRNA:HanXRQr2_Chr14g0643001">
    <property type="protein sequence ID" value="CDS:HanXRQr2_Chr14g0643001.1"/>
    <property type="gene ID" value="HanXRQr2_Chr14g0643001"/>
</dbReference>
<evidence type="ECO:0000313" key="2">
    <source>
        <dbReference type="Proteomes" id="UP000215914"/>
    </source>
</evidence>
<organism evidence="1 2">
    <name type="scientific">Helianthus annuus</name>
    <name type="common">Common sunflower</name>
    <dbReference type="NCBI Taxonomy" id="4232"/>
    <lineage>
        <taxon>Eukaryota</taxon>
        <taxon>Viridiplantae</taxon>
        <taxon>Streptophyta</taxon>
        <taxon>Embryophyta</taxon>
        <taxon>Tracheophyta</taxon>
        <taxon>Spermatophyta</taxon>
        <taxon>Magnoliopsida</taxon>
        <taxon>eudicotyledons</taxon>
        <taxon>Gunneridae</taxon>
        <taxon>Pentapetalae</taxon>
        <taxon>asterids</taxon>
        <taxon>campanulids</taxon>
        <taxon>Asterales</taxon>
        <taxon>Asteraceae</taxon>
        <taxon>Asteroideae</taxon>
        <taxon>Heliantheae alliance</taxon>
        <taxon>Heliantheae</taxon>
        <taxon>Helianthus</taxon>
    </lineage>
</organism>
<protein>
    <submittedName>
        <fullName evidence="1">Uncharacterized protein</fullName>
    </submittedName>
</protein>
<dbReference type="Proteomes" id="UP000215914">
    <property type="component" value="Unassembled WGS sequence"/>
</dbReference>
<reference evidence="1" key="2">
    <citation type="submission" date="2020-06" db="EMBL/GenBank/DDBJ databases">
        <title>Helianthus annuus Genome sequencing and assembly Release 2.</title>
        <authorList>
            <person name="Gouzy J."/>
            <person name="Langlade N."/>
            <person name="Munos S."/>
        </authorList>
    </citation>
    <scope>NUCLEOTIDE SEQUENCE</scope>
    <source>
        <tissue evidence="1">Leaves</tissue>
    </source>
</reference>
<comment type="caution">
    <text evidence="1">The sequence shown here is derived from an EMBL/GenBank/DDBJ whole genome shotgun (WGS) entry which is preliminary data.</text>
</comment>
<dbReference type="EMBL" id="MNCJ02000329">
    <property type="protein sequence ID" value="KAF5768990.1"/>
    <property type="molecule type" value="Genomic_DNA"/>
</dbReference>
<dbReference type="AlphaFoldDB" id="A0A9K3E8C0"/>
<reference evidence="1" key="1">
    <citation type="journal article" date="2017" name="Nature">
        <title>The sunflower genome provides insights into oil metabolism, flowering and Asterid evolution.</title>
        <authorList>
            <person name="Badouin H."/>
            <person name="Gouzy J."/>
            <person name="Grassa C.J."/>
            <person name="Murat F."/>
            <person name="Staton S.E."/>
            <person name="Cottret L."/>
            <person name="Lelandais-Briere C."/>
            <person name="Owens G.L."/>
            <person name="Carrere S."/>
            <person name="Mayjonade B."/>
            <person name="Legrand L."/>
            <person name="Gill N."/>
            <person name="Kane N.C."/>
            <person name="Bowers J.E."/>
            <person name="Hubner S."/>
            <person name="Bellec A."/>
            <person name="Berard A."/>
            <person name="Berges H."/>
            <person name="Blanchet N."/>
            <person name="Boniface M.C."/>
            <person name="Brunel D."/>
            <person name="Catrice O."/>
            <person name="Chaidir N."/>
            <person name="Claudel C."/>
            <person name="Donnadieu C."/>
            <person name="Faraut T."/>
            <person name="Fievet G."/>
            <person name="Helmstetter N."/>
            <person name="King M."/>
            <person name="Knapp S.J."/>
            <person name="Lai Z."/>
            <person name="Le Paslier M.C."/>
            <person name="Lippi Y."/>
            <person name="Lorenzon L."/>
            <person name="Mandel J.R."/>
            <person name="Marage G."/>
            <person name="Marchand G."/>
            <person name="Marquand E."/>
            <person name="Bret-Mestries E."/>
            <person name="Morien E."/>
            <person name="Nambeesan S."/>
            <person name="Nguyen T."/>
            <person name="Pegot-Espagnet P."/>
            <person name="Pouilly N."/>
            <person name="Raftis F."/>
            <person name="Sallet E."/>
            <person name="Schiex T."/>
            <person name="Thomas J."/>
            <person name="Vandecasteele C."/>
            <person name="Vares D."/>
            <person name="Vear F."/>
            <person name="Vautrin S."/>
            <person name="Crespi M."/>
            <person name="Mangin B."/>
            <person name="Burke J.M."/>
            <person name="Salse J."/>
            <person name="Munos S."/>
            <person name="Vincourt P."/>
            <person name="Rieseberg L.H."/>
            <person name="Langlade N.B."/>
        </authorList>
    </citation>
    <scope>NUCLEOTIDE SEQUENCE</scope>
    <source>
        <tissue evidence="1">Leaves</tissue>
    </source>
</reference>
<gene>
    <name evidence="1" type="ORF">HanXRQr2_Chr14g0643001</name>
</gene>
<evidence type="ECO:0000313" key="1">
    <source>
        <dbReference type="EMBL" id="KAF5768990.1"/>
    </source>
</evidence>
<name>A0A9K3E8C0_HELAN</name>
<proteinExistence type="predicted"/>
<sequence length="64" mass="7499">MSDFNLIIWRIKLRTRRKRNRVKRINNEEVMTVSVKTGIAELSCRPADAGATVNYGVHRNLRWS</sequence>
<accession>A0A9K3E8C0</accession>